<dbReference type="Pfam" id="PF13439">
    <property type="entry name" value="Glyco_transf_4"/>
    <property type="match status" value="1"/>
</dbReference>
<dbReference type="RefSeq" id="WP_194556724.1">
    <property type="nucleotide sequence ID" value="NZ_JADKMY010000002.1"/>
</dbReference>
<dbReference type="CDD" id="cd03801">
    <property type="entry name" value="GT4_PimA-like"/>
    <property type="match status" value="1"/>
</dbReference>
<dbReference type="Gene3D" id="3.40.50.2000">
    <property type="entry name" value="Glycogen Phosphorylase B"/>
    <property type="match status" value="2"/>
</dbReference>
<evidence type="ECO:0000256" key="2">
    <source>
        <dbReference type="ARBA" id="ARBA00022679"/>
    </source>
</evidence>
<organism evidence="5 6">
    <name type="scientific">Corynebacterium suicordis DSM 45110</name>
    <dbReference type="NCBI Taxonomy" id="1121369"/>
    <lineage>
        <taxon>Bacteria</taxon>
        <taxon>Bacillati</taxon>
        <taxon>Actinomycetota</taxon>
        <taxon>Actinomycetes</taxon>
        <taxon>Mycobacteriales</taxon>
        <taxon>Corynebacteriaceae</taxon>
        <taxon>Corynebacterium</taxon>
    </lineage>
</organism>
<dbReference type="EMBL" id="JADKMY010000002">
    <property type="protein sequence ID" value="MBF4553829.1"/>
    <property type="molecule type" value="Genomic_DNA"/>
</dbReference>
<gene>
    <name evidence="5" type="ORF">IRY30_07015</name>
</gene>
<evidence type="ECO:0000259" key="4">
    <source>
        <dbReference type="Pfam" id="PF13439"/>
    </source>
</evidence>
<evidence type="ECO:0000313" key="5">
    <source>
        <dbReference type="EMBL" id="MBF4553829.1"/>
    </source>
</evidence>
<dbReference type="PANTHER" id="PTHR45947">
    <property type="entry name" value="SULFOQUINOVOSYL TRANSFERASE SQD2"/>
    <property type="match status" value="1"/>
</dbReference>
<dbReference type="InterPro" id="IPR028098">
    <property type="entry name" value="Glyco_trans_4-like_N"/>
</dbReference>
<sequence>MTDSSVGRPRVLVVTNDFPPTLGGIQTYVRDYLATLSTQDAHVIVFASTQDAAAAQAFDAQLPYTVVRWPTKVMLPTPATARKMAALIKEHQIDTVWFGAAAPLALLAPAARRAGARRIIASTHGHEVGWSMFPGTRQILRRIGDFVDCLTYVSHYARGRMMAAFGPNVAWEPMPGGVDTSLFRPDPGMREELRGRYGVEKKKVIVAVSRIVSRKGQDTLVEAMPAVLAQHPDAHLMLVGPGKMGIKLERRAQSLGVQGAVTVTGPVDFSELPGHFCMGDVFALPVRTQLGGLSVEGLGIVFLEAQACGVATIAGDGGGAPETVIDGQTGLVVSGREPGQVAARINELLSDANLRNSLAETGRKRVNDAWTWEVLRDQFLAVIHGRGMRPPQVAWNVPA</sequence>
<dbReference type="Pfam" id="PF00534">
    <property type="entry name" value="Glycos_transf_1"/>
    <property type="match status" value="1"/>
</dbReference>
<reference evidence="5 6" key="1">
    <citation type="submission" date="2020-10" db="EMBL/GenBank/DDBJ databases">
        <title>Novel species in genus Corynebacterium.</title>
        <authorList>
            <person name="Zhang G."/>
        </authorList>
    </citation>
    <scope>NUCLEOTIDE SEQUENCE [LARGE SCALE GENOMIC DNA]</scope>
    <source>
        <strain evidence="5 6">DSM 45110</strain>
    </source>
</reference>
<name>A0ABR9ZKN7_9CORY</name>
<protein>
    <submittedName>
        <fullName evidence="5">Glycosyltransferase family 4 protein</fullName>
    </submittedName>
</protein>
<evidence type="ECO:0000256" key="1">
    <source>
        <dbReference type="ARBA" id="ARBA00022676"/>
    </source>
</evidence>
<keyword evidence="1" id="KW-0328">Glycosyltransferase</keyword>
<feature type="domain" description="Glycosyltransferase subfamily 4-like N-terminal" evidence="4">
    <location>
        <begin position="23"/>
        <end position="181"/>
    </location>
</feature>
<dbReference type="InterPro" id="IPR050194">
    <property type="entry name" value="Glycosyltransferase_grp1"/>
</dbReference>
<evidence type="ECO:0000313" key="6">
    <source>
        <dbReference type="Proteomes" id="UP000635902"/>
    </source>
</evidence>
<dbReference type="Proteomes" id="UP000635902">
    <property type="component" value="Unassembled WGS sequence"/>
</dbReference>
<comment type="caution">
    <text evidence="5">The sequence shown here is derived from an EMBL/GenBank/DDBJ whole genome shotgun (WGS) entry which is preliminary data.</text>
</comment>
<proteinExistence type="predicted"/>
<keyword evidence="2" id="KW-0808">Transferase</keyword>
<accession>A0ABR9ZKN7</accession>
<feature type="domain" description="Glycosyl transferase family 1" evidence="3">
    <location>
        <begin position="190"/>
        <end position="365"/>
    </location>
</feature>
<dbReference type="SUPFAM" id="SSF53756">
    <property type="entry name" value="UDP-Glycosyltransferase/glycogen phosphorylase"/>
    <property type="match status" value="1"/>
</dbReference>
<dbReference type="InterPro" id="IPR001296">
    <property type="entry name" value="Glyco_trans_1"/>
</dbReference>
<evidence type="ECO:0000259" key="3">
    <source>
        <dbReference type="Pfam" id="PF00534"/>
    </source>
</evidence>
<dbReference type="PANTHER" id="PTHR45947:SF3">
    <property type="entry name" value="SULFOQUINOVOSYL TRANSFERASE SQD2"/>
    <property type="match status" value="1"/>
</dbReference>
<keyword evidence="6" id="KW-1185">Reference proteome</keyword>